<evidence type="ECO:0000313" key="4">
    <source>
        <dbReference type="Proteomes" id="UP000199636"/>
    </source>
</evidence>
<name>A0A1G8FNC9_9PSED</name>
<evidence type="ECO:0000256" key="1">
    <source>
        <dbReference type="SAM" id="MobiDB-lite"/>
    </source>
</evidence>
<dbReference type="STRING" id="428992.SAMN05216272_103349"/>
<feature type="region of interest" description="Disordered" evidence="1">
    <location>
        <begin position="27"/>
        <end position="69"/>
    </location>
</feature>
<organism evidence="3 4">
    <name type="scientific">Pseudomonas panipatensis</name>
    <dbReference type="NCBI Taxonomy" id="428992"/>
    <lineage>
        <taxon>Bacteria</taxon>
        <taxon>Pseudomonadati</taxon>
        <taxon>Pseudomonadota</taxon>
        <taxon>Gammaproteobacteria</taxon>
        <taxon>Pseudomonadales</taxon>
        <taxon>Pseudomonadaceae</taxon>
        <taxon>Pseudomonas</taxon>
    </lineage>
</organism>
<dbReference type="Gene3D" id="3.10.450.160">
    <property type="entry name" value="inner membrane protein cigr"/>
    <property type="match status" value="1"/>
</dbReference>
<reference evidence="4" key="1">
    <citation type="submission" date="2016-10" db="EMBL/GenBank/DDBJ databases">
        <authorList>
            <person name="Varghese N."/>
            <person name="Submissions S."/>
        </authorList>
    </citation>
    <scope>NUCLEOTIDE SEQUENCE [LARGE SCALE GENOMIC DNA]</scope>
    <source>
        <strain evidence="4">CCM 7469</strain>
    </source>
</reference>
<feature type="signal peptide" evidence="2">
    <location>
        <begin position="1"/>
        <end position="25"/>
    </location>
</feature>
<dbReference type="NCBIfam" id="NF040487">
    <property type="entry name" value="T3SS_CigR_fam"/>
    <property type="match status" value="1"/>
</dbReference>
<evidence type="ECO:0000256" key="2">
    <source>
        <dbReference type="SAM" id="SignalP"/>
    </source>
</evidence>
<feature type="compositionally biased region" description="Gly residues" evidence="1">
    <location>
        <begin position="38"/>
        <end position="48"/>
    </location>
</feature>
<protein>
    <submittedName>
        <fullName evidence="3">Nickel/cobalt transporter regulator</fullName>
    </submittedName>
</protein>
<keyword evidence="4" id="KW-1185">Reference proteome</keyword>
<dbReference type="AlphaFoldDB" id="A0A1G8FNC9"/>
<dbReference type="Proteomes" id="UP000199636">
    <property type="component" value="Unassembled WGS sequence"/>
</dbReference>
<proteinExistence type="predicted"/>
<gene>
    <name evidence="3" type="ORF">SAMN05216272_103349</name>
</gene>
<feature type="chain" id="PRO_5011632284" evidence="2">
    <location>
        <begin position="26"/>
        <end position="158"/>
    </location>
</feature>
<sequence length="158" mass="16524">MLKARSFIAVLTSVALLAGSPLLLADPGNKDKPHGNSHGNGNGNGNGKSHGNAGKGNDNDGGGNSYRGEPQIDIGGVRIVLGNNRQYWSAGKALPPGIQKNLARGKPLPPGIAKKLDNRLLGQLPRYDGYDWVQAGTDLILVTAATGLIYEVLHNVLD</sequence>
<evidence type="ECO:0000313" key="3">
    <source>
        <dbReference type="EMBL" id="SDH83589.1"/>
    </source>
</evidence>
<dbReference type="OrthoDB" id="6433631at2"/>
<accession>A0A1G8FNC9</accession>
<keyword evidence="2" id="KW-0732">Signal</keyword>
<dbReference type="EMBL" id="FNDS01000003">
    <property type="protein sequence ID" value="SDH83589.1"/>
    <property type="molecule type" value="Genomic_DNA"/>
</dbReference>
<dbReference type="RefSeq" id="WP_090262322.1">
    <property type="nucleotide sequence ID" value="NZ_FNDS01000003.1"/>
</dbReference>